<evidence type="ECO:0000313" key="3">
    <source>
        <dbReference type="Proteomes" id="UP000483379"/>
    </source>
</evidence>
<protein>
    <submittedName>
        <fullName evidence="2">DUF262 domain-containing protein</fullName>
    </submittedName>
</protein>
<dbReference type="PANTHER" id="PTHR39639">
    <property type="entry name" value="CHROMOSOME 16, WHOLE GENOME SHOTGUN SEQUENCE"/>
    <property type="match status" value="1"/>
</dbReference>
<proteinExistence type="predicted"/>
<dbReference type="Proteomes" id="UP000483379">
    <property type="component" value="Unassembled WGS sequence"/>
</dbReference>
<dbReference type="InterPro" id="IPR004919">
    <property type="entry name" value="GmrSD_N"/>
</dbReference>
<comment type="caution">
    <text evidence="2">The sequence shown here is derived from an EMBL/GenBank/DDBJ whole genome shotgun (WGS) entry which is preliminary data.</text>
</comment>
<dbReference type="AlphaFoldDB" id="A0A6M0K902"/>
<accession>A0A6M0K902</accession>
<dbReference type="Gene3D" id="3.30.950.30">
    <property type="entry name" value="Schlafen, AAA domain"/>
    <property type="match status" value="1"/>
</dbReference>
<gene>
    <name evidence="2" type="ORF">G3446_25575</name>
</gene>
<name>A0A6M0K902_9GAMM</name>
<feature type="domain" description="GmrSD restriction endonucleases N-terminal" evidence="1">
    <location>
        <begin position="14"/>
        <end position="171"/>
    </location>
</feature>
<dbReference type="PANTHER" id="PTHR39639:SF1">
    <property type="entry name" value="DUF262 DOMAIN-CONTAINING PROTEIN"/>
    <property type="match status" value="1"/>
</dbReference>
<evidence type="ECO:0000313" key="2">
    <source>
        <dbReference type="EMBL" id="NEV65167.1"/>
    </source>
</evidence>
<dbReference type="InterPro" id="IPR038461">
    <property type="entry name" value="Schlafen_AlbA_2_dom_sf"/>
</dbReference>
<reference evidence="2 3" key="1">
    <citation type="submission" date="2020-02" db="EMBL/GenBank/DDBJ databases">
        <title>Genome sequences of Thiorhodococcus mannitoliphagus and Thiorhodococcus minor, purple sulfur photosynthetic bacteria in the gammaproteobacterial family, Chromatiaceae.</title>
        <authorList>
            <person name="Aviles F.A."/>
            <person name="Meyer T.E."/>
            <person name="Kyndt J.A."/>
        </authorList>
    </citation>
    <scope>NUCLEOTIDE SEQUENCE [LARGE SCALE GENOMIC DNA]</scope>
    <source>
        <strain evidence="2 3">DSM 11518</strain>
    </source>
</reference>
<dbReference type="EMBL" id="JAAIJQ010000164">
    <property type="protein sequence ID" value="NEV65167.1"/>
    <property type="molecule type" value="Genomic_DNA"/>
</dbReference>
<evidence type="ECO:0000259" key="1">
    <source>
        <dbReference type="Pfam" id="PF03235"/>
    </source>
</evidence>
<sequence>MSVSPKGKSIQTAYQEYRAGNFRVNRRYQRKLVWTLEEKRRLIDSILHGYPIPLILLATRQNPDGSRTYEIIDGMQRLNAVFSFIENRFSLEEKFFDVAQLARAQQASQDAGFQVETDPNHLLSPQQCADFIDYNFAVTEFPAVNETAVHEVFRRINAYGRQLSDQEKRQAGNVSPFPQLIRDIAAELRGDVSTESLDLAQMPSISIEVEGEQPDYGVSADETFWCKQGILRKQQLRDSEDEQMLADIAVSILDGTPFPFSGERLNEVYDPDTDASREIQQKLSVYGVDALKNSLISTFSILREVVEAFDDRPNTFRRTVNPEAGGNPVKTPFYAVFMAFYELCVMEQKSPSSASEIMNSLTNVHRRLETSRGQTTSEKRRRNIDTCKGLIQARFLEKKPPAILSGAGLGIRFENALRRSKIETNAFECKQGLLRLDNERAQDTEILDKLNATICGIANLGPESEGAVFLGVADKAEHAKRIQDLDGVKPLRVGERFVVGIDREANNLDTSIDDYKMRIVRSVSNSGLSEPLRTSVLSAIDCVDYRGLSVVCIWIPSQKSLSSLDDQVFAREGSETKQVSGVTRIQAIMELFHDHTSVR</sequence>
<keyword evidence="3" id="KW-1185">Reference proteome</keyword>
<dbReference type="Pfam" id="PF03235">
    <property type="entry name" value="GmrSD_N"/>
    <property type="match status" value="1"/>
</dbReference>
<organism evidence="2 3">
    <name type="scientific">Thiorhodococcus minor</name>
    <dbReference type="NCBI Taxonomy" id="57489"/>
    <lineage>
        <taxon>Bacteria</taxon>
        <taxon>Pseudomonadati</taxon>
        <taxon>Pseudomonadota</taxon>
        <taxon>Gammaproteobacteria</taxon>
        <taxon>Chromatiales</taxon>
        <taxon>Chromatiaceae</taxon>
        <taxon>Thiorhodococcus</taxon>
    </lineage>
</organism>